<dbReference type="InterPro" id="IPR008936">
    <property type="entry name" value="Rho_GTPase_activation_prot"/>
</dbReference>
<dbReference type="InterPro" id="IPR001251">
    <property type="entry name" value="CRAL-TRIO_dom"/>
</dbReference>
<dbReference type="InterPro" id="IPR000198">
    <property type="entry name" value="RhoGAP_dom"/>
</dbReference>
<dbReference type="GO" id="GO:0007165">
    <property type="term" value="P:signal transduction"/>
    <property type="evidence" value="ECO:0007669"/>
    <property type="project" value="InterPro"/>
</dbReference>
<organism evidence="3">
    <name type="scientific">Noctiluca scintillans</name>
    <name type="common">Sea sparkle</name>
    <name type="synonym">Red tide dinoflagellate</name>
    <dbReference type="NCBI Taxonomy" id="2966"/>
    <lineage>
        <taxon>Eukaryota</taxon>
        <taxon>Sar</taxon>
        <taxon>Alveolata</taxon>
        <taxon>Dinophyceae</taxon>
        <taxon>Noctilucales</taxon>
        <taxon>Noctilucaceae</taxon>
        <taxon>Noctiluca</taxon>
    </lineage>
</organism>
<feature type="domain" description="Rho-GAP" evidence="2">
    <location>
        <begin position="272"/>
        <end position="468"/>
    </location>
</feature>
<evidence type="ECO:0000313" key="3">
    <source>
        <dbReference type="EMBL" id="CAD8842876.1"/>
    </source>
</evidence>
<dbReference type="InterPro" id="IPR036865">
    <property type="entry name" value="CRAL-TRIO_dom_sf"/>
</dbReference>
<dbReference type="EMBL" id="HBFQ01024373">
    <property type="protein sequence ID" value="CAD8842876.1"/>
    <property type="molecule type" value="Transcribed_RNA"/>
</dbReference>
<protein>
    <recommendedName>
        <fullName evidence="2">Rho-GAP domain-containing protein</fullName>
    </recommendedName>
</protein>
<evidence type="ECO:0000256" key="1">
    <source>
        <dbReference type="SAM" id="MobiDB-lite"/>
    </source>
</evidence>
<proteinExistence type="predicted"/>
<sequence length="488" mass="54883">MAHVGDKNVQFGVADVQTFVVSGSEESVREDIDRDSDRDSSGSDELLITTAQKSIRKRPDLHKMAHDDTYKKLVADGKRHMNSAAVTFPDGWDVQLIVDCGYNFAGHRIILFASQFLSPYVDDDDEMHRIVQYCLMRMDEIATRENYIFVLCGCEWSKPSVAQKIRFAIDIVPPSYLKHLRQCILLHSTKARRLLLWTLRPLISSRFWGKIEHTGTIEQLCSELRLDDPAEQESLRRQFPQCVQRQDAQVTGAPMPHTFGMAIDSLCSCFGLDFTDRKTGRWYRRLPAPIILLCETLERQAADGAFASLFNADAEATYALVAAVDEGQPLDRDTPLQALWAVLKLFVDCLPSPLLSFDAFTELLSSDLAEDNRQGQMEFLDDFLNKRLSDGASGVALYLASFLHTMCETSRRSSQNARAEQKLTFRTAAEVFAAGFMRPAILTDAHLLALPRAVAIIETLVARANDCWQGRPEDSLVLTQDLSCSSWD</sequence>
<reference evidence="3" key="1">
    <citation type="submission" date="2021-01" db="EMBL/GenBank/DDBJ databases">
        <authorList>
            <person name="Corre E."/>
            <person name="Pelletier E."/>
            <person name="Niang G."/>
            <person name="Scheremetjew M."/>
            <person name="Finn R."/>
            <person name="Kale V."/>
            <person name="Holt S."/>
            <person name="Cochrane G."/>
            <person name="Meng A."/>
            <person name="Brown T."/>
            <person name="Cohen L."/>
        </authorList>
    </citation>
    <scope>NUCLEOTIDE SEQUENCE</scope>
</reference>
<dbReference type="SMART" id="SM00324">
    <property type="entry name" value="RhoGAP"/>
    <property type="match status" value="1"/>
</dbReference>
<dbReference type="Pfam" id="PF00620">
    <property type="entry name" value="RhoGAP"/>
    <property type="match status" value="1"/>
</dbReference>
<accession>A0A7S1A4W6</accession>
<dbReference type="Gene3D" id="3.40.525.10">
    <property type="entry name" value="CRAL-TRIO lipid binding domain"/>
    <property type="match status" value="1"/>
</dbReference>
<dbReference type="PROSITE" id="PS50238">
    <property type="entry name" value="RHOGAP"/>
    <property type="match status" value="1"/>
</dbReference>
<dbReference type="AlphaFoldDB" id="A0A7S1A4W6"/>
<feature type="region of interest" description="Disordered" evidence="1">
    <location>
        <begin position="24"/>
        <end position="45"/>
    </location>
</feature>
<evidence type="ECO:0000259" key="2">
    <source>
        <dbReference type="PROSITE" id="PS50238"/>
    </source>
</evidence>
<dbReference type="Gene3D" id="1.10.555.10">
    <property type="entry name" value="Rho GTPase activation protein"/>
    <property type="match status" value="1"/>
</dbReference>
<dbReference type="SUPFAM" id="SSF48350">
    <property type="entry name" value="GTPase activation domain, GAP"/>
    <property type="match status" value="1"/>
</dbReference>
<dbReference type="Pfam" id="PF13716">
    <property type="entry name" value="CRAL_TRIO_2"/>
    <property type="match status" value="1"/>
</dbReference>
<gene>
    <name evidence="3" type="ORF">NSCI0253_LOCUS17224</name>
</gene>
<name>A0A7S1A4W6_NOCSC</name>
<feature type="compositionally biased region" description="Basic and acidic residues" evidence="1">
    <location>
        <begin position="26"/>
        <end position="41"/>
    </location>
</feature>